<evidence type="ECO:0000256" key="1">
    <source>
        <dbReference type="ARBA" id="ARBA00022723"/>
    </source>
</evidence>
<feature type="compositionally biased region" description="Basic and acidic residues" evidence="7">
    <location>
        <begin position="84"/>
        <end position="112"/>
    </location>
</feature>
<feature type="compositionally biased region" description="Polar residues" evidence="7">
    <location>
        <begin position="132"/>
        <end position="146"/>
    </location>
</feature>
<dbReference type="InterPro" id="IPR011011">
    <property type="entry name" value="Znf_FYVE_PHD"/>
</dbReference>
<feature type="region of interest" description="Disordered" evidence="7">
    <location>
        <begin position="404"/>
        <end position="431"/>
    </location>
</feature>
<evidence type="ECO:0000256" key="5">
    <source>
        <dbReference type="ARBA" id="ARBA00023163"/>
    </source>
</evidence>
<dbReference type="OrthoDB" id="787137at2759"/>
<evidence type="ECO:0000259" key="8">
    <source>
        <dbReference type="PROSITE" id="PS50016"/>
    </source>
</evidence>
<keyword evidence="5" id="KW-0804">Transcription</keyword>
<reference evidence="9" key="2">
    <citation type="submission" date="2018-10" db="UniProtKB">
        <authorList>
            <consortium name="EnsemblPlants"/>
        </authorList>
    </citation>
    <scope>IDENTIFICATION</scope>
</reference>
<feature type="region of interest" description="Disordered" evidence="7">
    <location>
        <begin position="1053"/>
        <end position="1108"/>
    </location>
</feature>
<dbReference type="GO" id="GO:0034244">
    <property type="term" value="P:negative regulation of transcription elongation by RNA polymerase II"/>
    <property type="evidence" value="ECO:0007669"/>
    <property type="project" value="InterPro"/>
</dbReference>
<dbReference type="EnsemblPlants" id="TraesCS5D02G371100.10">
    <property type="protein sequence ID" value="TraesCS5D02G371100.10"/>
    <property type="gene ID" value="TraesCS5D02G371100"/>
</dbReference>
<name>A0A3B6MY93_WHEAT</name>
<feature type="region of interest" description="Disordered" evidence="7">
    <location>
        <begin position="770"/>
        <end position="789"/>
    </location>
</feature>
<evidence type="ECO:0000313" key="10">
    <source>
        <dbReference type="Proteomes" id="UP000019116"/>
    </source>
</evidence>
<dbReference type="Gramene" id="TraesCS5D02G371100.10">
    <property type="protein sequence ID" value="TraesCS5D02G371100.10"/>
    <property type="gene ID" value="TraesCS5D02G371100"/>
</dbReference>
<dbReference type="SMART" id="SM00249">
    <property type="entry name" value="PHD"/>
    <property type="match status" value="1"/>
</dbReference>
<dbReference type="AlphaFoldDB" id="A0A3B6MY93"/>
<dbReference type="PROSITE" id="PS50016">
    <property type="entry name" value="ZF_PHD_2"/>
    <property type="match status" value="1"/>
</dbReference>
<feature type="region of interest" description="Disordered" evidence="7">
    <location>
        <begin position="251"/>
        <end position="292"/>
    </location>
</feature>
<keyword evidence="3" id="KW-0862">Zinc</keyword>
<protein>
    <recommendedName>
        <fullName evidence="8">PHD-type domain-containing protein</fullName>
    </recommendedName>
</protein>
<evidence type="ECO:0000256" key="4">
    <source>
        <dbReference type="ARBA" id="ARBA00023015"/>
    </source>
</evidence>
<feature type="domain" description="PHD-type" evidence="8">
    <location>
        <begin position="182"/>
        <end position="233"/>
    </location>
</feature>
<feature type="region of interest" description="Disordered" evidence="7">
    <location>
        <begin position="352"/>
        <end position="379"/>
    </location>
</feature>
<dbReference type="PANTHER" id="PTHR33304:SF61">
    <property type="entry name" value="RING_FYVE_PHD ZINC FINGER SUPERFAMILY PROTEIN"/>
    <property type="match status" value="1"/>
</dbReference>
<evidence type="ECO:0000256" key="2">
    <source>
        <dbReference type="ARBA" id="ARBA00022771"/>
    </source>
</evidence>
<dbReference type="Pfam" id="PF23121">
    <property type="entry name" value="SPOC_AIPP2"/>
    <property type="match status" value="1"/>
</dbReference>
<feature type="compositionally biased region" description="Basic and acidic residues" evidence="7">
    <location>
        <begin position="521"/>
        <end position="552"/>
    </location>
</feature>
<evidence type="ECO:0000256" key="7">
    <source>
        <dbReference type="SAM" id="MobiDB-lite"/>
    </source>
</evidence>
<keyword evidence="1" id="KW-0479">Metal-binding</keyword>
<evidence type="ECO:0000313" key="9">
    <source>
        <dbReference type="EnsemblPlants" id="TraesCS5D02G371100.10"/>
    </source>
</evidence>
<evidence type="ECO:0000256" key="6">
    <source>
        <dbReference type="PROSITE-ProRule" id="PRU00146"/>
    </source>
</evidence>
<feature type="compositionally biased region" description="Low complexity" evidence="7">
    <location>
        <begin position="409"/>
        <end position="419"/>
    </location>
</feature>
<reference evidence="9" key="1">
    <citation type="submission" date="2018-08" db="EMBL/GenBank/DDBJ databases">
        <authorList>
            <person name="Rossello M."/>
        </authorList>
    </citation>
    <scope>NUCLEOTIDE SEQUENCE [LARGE SCALE GENOMIC DNA]</scope>
    <source>
        <strain evidence="9">cv. Chinese Spring</strain>
    </source>
</reference>
<dbReference type="InterPro" id="IPR001965">
    <property type="entry name" value="Znf_PHD"/>
</dbReference>
<feature type="compositionally biased region" description="Polar residues" evidence="7">
    <location>
        <begin position="354"/>
        <end position="378"/>
    </location>
</feature>
<dbReference type="PANTHER" id="PTHR33304">
    <property type="match status" value="1"/>
</dbReference>
<accession>A0A3B6MY93</accession>
<evidence type="ECO:0000256" key="3">
    <source>
        <dbReference type="ARBA" id="ARBA00022833"/>
    </source>
</evidence>
<feature type="region of interest" description="Disordered" evidence="7">
    <location>
        <begin position="521"/>
        <end position="593"/>
    </location>
</feature>
<dbReference type="Gramene" id="TraesPARA_EIv1.0_1848670.5">
    <property type="protein sequence ID" value="TraesPARA_EIv1.0_1848670.5.CDS"/>
    <property type="gene ID" value="TraesPARA_EIv1.0_1848670"/>
</dbReference>
<dbReference type="InterPro" id="IPR013083">
    <property type="entry name" value="Znf_RING/FYVE/PHD"/>
</dbReference>
<dbReference type="SUPFAM" id="SSF57903">
    <property type="entry name" value="FYVE/PHD zinc finger"/>
    <property type="match status" value="1"/>
</dbReference>
<dbReference type="Gene3D" id="3.30.40.10">
    <property type="entry name" value="Zinc/RING finger domain, C3HC4 (zinc finger)"/>
    <property type="match status" value="1"/>
</dbReference>
<feature type="compositionally biased region" description="Polar residues" evidence="7">
    <location>
        <begin position="1053"/>
        <end position="1062"/>
    </location>
</feature>
<dbReference type="STRING" id="4565.A0A3B6MY93"/>
<keyword evidence="10" id="KW-1185">Reference proteome</keyword>
<dbReference type="Proteomes" id="UP000019116">
    <property type="component" value="Chromosome 5D"/>
</dbReference>
<dbReference type="InterPro" id="IPR019787">
    <property type="entry name" value="Znf_PHD-finger"/>
</dbReference>
<gene>
    <name evidence="9" type="primary">LOC123104814</name>
</gene>
<feature type="compositionally biased region" description="Low complexity" evidence="7">
    <location>
        <begin position="569"/>
        <end position="582"/>
    </location>
</feature>
<proteinExistence type="predicted"/>
<keyword evidence="2 6" id="KW-0863">Zinc-finger</keyword>
<dbReference type="GO" id="GO:0008270">
    <property type="term" value="F:zinc ion binding"/>
    <property type="evidence" value="ECO:0007669"/>
    <property type="project" value="UniProtKB-KW"/>
</dbReference>
<dbReference type="InterPro" id="IPR056280">
    <property type="entry name" value="AIPP2-like_SPOC"/>
</dbReference>
<feature type="region of interest" description="Disordered" evidence="7">
    <location>
        <begin position="1"/>
        <end position="151"/>
    </location>
</feature>
<keyword evidence="4" id="KW-0805">Transcription regulation</keyword>
<dbReference type="Gramene" id="TraesCS5D03G0831800.7">
    <property type="protein sequence ID" value="TraesCS5D03G0831800.7.CDS"/>
    <property type="gene ID" value="TraesCS5D03G0831800"/>
</dbReference>
<organism evidence="9">
    <name type="scientific">Triticum aestivum</name>
    <name type="common">Wheat</name>
    <dbReference type="NCBI Taxonomy" id="4565"/>
    <lineage>
        <taxon>Eukaryota</taxon>
        <taxon>Viridiplantae</taxon>
        <taxon>Streptophyta</taxon>
        <taxon>Embryophyta</taxon>
        <taxon>Tracheophyta</taxon>
        <taxon>Spermatophyta</taxon>
        <taxon>Magnoliopsida</taxon>
        <taxon>Liliopsida</taxon>
        <taxon>Poales</taxon>
        <taxon>Poaceae</taxon>
        <taxon>BOP clade</taxon>
        <taxon>Pooideae</taxon>
        <taxon>Triticodae</taxon>
        <taxon>Triticeae</taxon>
        <taxon>Triticinae</taxon>
        <taxon>Triticum</taxon>
    </lineage>
</organism>
<dbReference type="SMR" id="A0A3B6MY93"/>
<feature type="region of interest" description="Disordered" evidence="7">
    <location>
        <begin position="306"/>
        <end position="326"/>
    </location>
</feature>
<sequence>MKLRGSRVKQADSGSPGTFSAPVRKKRGTRAPPSSRCLRGKKDDNDNVMSSDDAITEEGHAASPSSRKAKEQNHGEIAVGSSAGKEKSPCVEKENNTRKIHQDTFHLKHDGVVTDPTGQSVSVNEARENSRALKNTSNVQTTTVKKTTAEDKTSRAIMDDVFNAEMDSTSSDDESAEEVEDVKVCDICGDVGDEVKLAVCNRCNDGAEHTYCMRDMMEKVPDGEWFCEECQTEVEYEKEKLEKPQVKLVTSKEESVQGKISKPYNDANSRSPCENEVEDETVGRKERNEANQGIDMVEDAKIPPVAKQNIPEPGGLSMESYSRKGIPLPRESSFRLDIEKGKQPTPQVPILLGSNASKNQAPPLTGQLSKSTSFNSSKVPKVKQLVNEVPQKTKTLKDQLSCSMRKEGPTSFSTKSASFKKPKTCEPANKAKSSIIPPAEELSVMNLPVSRNVSNDRGTSILGCPSITGPLAFPVQSKAESAAQRLTTGSNMSASSNSGHFTQFCGVDKLGLSAMKPLSERNLKDASAKRNKMSEATEKATSRLADQSDRILKCGPYHDPVYRPKDMSSGRSVPSSSTISSDPMDKSSRGFSPVDKTIVSTVPELDYIWQGDFELWRTGRSPELCDGFQAHLSCSASPKVLEVAKKFPSRVQLEELPRRNSWPTQFQQNGPTYENIGVFFFARDAQSYEHHYSKLVQNMLINDLALRGNIETAELIIFPSNILSKNSQRWNMFYFLWGVFKVKREDHWNLPLDVPISKCETDLNEDPLTVDPHTSVLSSSRSLSEDQNNGADPACYLVKSATSAEHQCLQTSEANRQGCSNGDNSSVQAVGGRDLEDHCHDSSMTCCLTNNRRANNDFSTAPAGKQKIIAYPDSQKKMCDGGNVVEPIFDVNTMPVNCSISSIHKQDNQNRAINLNNAESLMDVDHANNIELNSGTVDLASHASRSAQKRNVDMANWIDGANGSVDKKIKLDNVSSTVESSLSGKIRDGRLSSKVHPLAALPVHDCTDNKSMAGISKSNGKCTFPLDLNVVDDADIDMADDAAIGNSITVQSEDLPEQNTQDLKPALGDNISSRKPVVEEKLNKGDTPPTDMSGALSLSLAFPASKEQ</sequence>
<dbReference type="GO" id="GO:0140566">
    <property type="term" value="F:histone reader activity"/>
    <property type="evidence" value="ECO:0007669"/>
    <property type="project" value="InterPro"/>
</dbReference>
<dbReference type="InterPro" id="IPR049914">
    <property type="entry name" value="PHD1-3/5-6"/>
</dbReference>